<dbReference type="Pfam" id="PF00440">
    <property type="entry name" value="TetR_N"/>
    <property type="match status" value="1"/>
</dbReference>
<dbReference type="InterPro" id="IPR050624">
    <property type="entry name" value="HTH-type_Tx_Regulator"/>
</dbReference>
<sequence length="193" mass="22095">MNGYEKRTKIKKDSIIRAAWELFSERGITDVGISEIASKAKVSQVTIYNYFGDKNTLAKEILVSYLDKAIKGYDEILEREIPFSEKLTLIMDKKHKVTNELSRSDFSKYAWEDKTFQQVYKEAVNSKAISVYNKFIELGKKEGAIDESIPTDAILAFLLSSVSIIEQSDYLKTSPEYKNGILRLFFYGLLGKE</sequence>
<dbReference type="PANTHER" id="PTHR43479:SF21">
    <property type="entry name" value="TRANSCRIPTIONAL REGULATOR, TETR FAMILY"/>
    <property type="match status" value="1"/>
</dbReference>
<feature type="DNA-binding region" description="H-T-H motif" evidence="2">
    <location>
        <begin position="32"/>
        <end position="51"/>
    </location>
</feature>
<evidence type="ECO:0000313" key="4">
    <source>
        <dbReference type="EMBL" id="MCR1898920.1"/>
    </source>
</evidence>
<accession>A0AAE3KZB1</accession>
<keyword evidence="5" id="KW-1185">Reference proteome</keyword>
<comment type="caution">
    <text evidence="4">The sequence shown here is derived from an EMBL/GenBank/DDBJ whole genome shotgun (WGS) entry which is preliminary data.</text>
</comment>
<organism evidence="4 5">
    <name type="scientific">Irregularibacter muris</name>
    <dbReference type="NCBI Taxonomy" id="1796619"/>
    <lineage>
        <taxon>Bacteria</taxon>
        <taxon>Bacillati</taxon>
        <taxon>Bacillota</taxon>
        <taxon>Clostridia</taxon>
        <taxon>Eubacteriales</taxon>
        <taxon>Eubacteriaceae</taxon>
        <taxon>Irregularibacter</taxon>
    </lineage>
</organism>
<feature type="domain" description="HTH tetR-type" evidence="3">
    <location>
        <begin position="9"/>
        <end position="69"/>
    </location>
</feature>
<dbReference type="RefSeq" id="WP_257530742.1">
    <property type="nucleotide sequence ID" value="NZ_JANKAS010000006.1"/>
</dbReference>
<dbReference type="PROSITE" id="PS50977">
    <property type="entry name" value="HTH_TETR_2"/>
    <property type="match status" value="1"/>
</dbReference>
<protein>
    <submittedName>
        <fullName evidence="4">TetR/AcrR family transcriptional regulator</fullName>
    </submittedName>
</protein>
<dbReference type="Proteomes" id="UP001205748">
    <property type="component" value="Unassembled WGS sequence"/>
</dbReference>
<dbReference type="InterPro" id="IPR001647">
    <property type="entry name" value="HTH_TetR"/>
</dbReference>
<dbReference type="SUPFAM" id="SSF46689">
    <property type="entry name" value="Homeodomain-like"/>
    <property type="match status" value="1"/>
</dbReference>
<dbReference type="Gene3D" id="1.10.357.10">
    <property type="entry name" value="Tetracycline Repressor, domain 2"/>
    <property type="match status" value="1"/>
</dbReference>
<dbReference type="EMBL" id="JANKAS010000006">
    <property type="protein sequence ID" value="MCR1898920.1"/>
    <property type="molecule type" value="Genomic_DNA"/>
</dbReference>
<dbReference type="PRINTS" id="PR00455">
    <property type="entry name" value="HTHTETR"/>
</dbReference>
<dbReference type="GO" id="GO:0003677">
    <property type="term" value="F:DNA binding"/>
    <property type="evidence" value="ECO:0007669"/>
    <property type="project" value="UniProtKB-UniRule"/>
</dbReference>
<dbReference type="AlphaFoldDB" id="A0AAE3KZB1"/>
<evidence type="ECO:0000256" key="2">
    <source>
        <dbReference type="PROSITE-ProRule" id="PRU00335"/>
    </source>
</evidence>
<evidence type="ECO:0000259" key="3">
    <source>
        <dbReference type="PROSITE" id="PS50977"/>
    </source>
</evidence>
<evidence type="ECO:0000313" key="5">
    <source>
        <dbReference type="Proteomes" id="UP001205748"/>
    </source>
</evidence>
<name>A0AAE3KZB1_9FIRM</name>
<proteinExistence type="predicted"/>
<evidence type="ECO:0000256" key="1">
    <source>
        <dbReference type="ARBA" id="ARBA00023125"/>
    </source>
</evidence>
<gene>
    <name evidence="4" type="ORF">NSA47_07975</name>
</gene>
<keyword evidence="1 2" id="KW-0238">DNA-binding</keyword>
<dbReference type="InterPro" id="IPR009057">
    <property type="entry name" value="Homeodomain-like_sf"/>
</dbReference>
<reference evidence="4" key="1">
    <citation type="submission" date="2022-07" db="EMBL/GenBank/DDBJ databases">
        <title>Enhanced cultured diversity of the mouse gut microbiota enables custom-made synthetic communities.</title>
        <authorList>
            <person name="Afrizal A."/>
        </authorList>
    </citation>
    <scope>NUCLEOTIDE SEQUENCE</scope>
    <source>
        <strain evidence="4">DSM 28593</strain>
    </source>
</reference>
<dbReference type="PANTHER" id="PTHR43479">
    <property type="entry name" value="ACREF/ENVCD OPERON REPRESSOR-RELATED"/>
    <property type="match status" value="1"/>
</dbReference>